<dbReference type="InterPro" id="IPR006045">
    <property type="entry name" value="Cupin_1"/>
</dbReference>
<protein>
    <recommendedName>
        <fullName evidence="2">Cupin type-1 domain-containing protein</fullName>
    </recommendedName>
</protein>
<dbReference type="InterPro" id="IPR011051">
    <property type="entry name" value="RmlC_Cupin_sf"/>
</dbReference>
<dbReference type="InterPro" id="IPR014710">
    <property type="entry name" value="RmlC-like_jellyroll"/>
</dbReference>
<dbReference type="Gene3D" id="2.60.120.10">
    <property type="entry name" value="Jelly Rolls"/>
    <property type="match status" value="1"/>
</dbReference>
<dbReference type="Proteomes" id="UP000663845">
    <property type="component" value="Unassembled WGS sequence"/>
</dbReference>
<proteinExistence type="predicted"/>
<evidence type="ECO:0000313" key="3">
    <source>
        <dbReference type="EMBL" id="CAF0727028.1"/>
    </source>
</evidence>
<dbReference type="EMBL" id="CAJNOG010000003">
    <property type="protein sequence ID" value="CAF0727028.1"/>
    <property type="molecule type" value="Genomic_DNA"/>
</dbReference>
<feature type="signal peptide" evidence="1">
    <location>
        <begin position="1"/>
        <end position="19"/>
    </location>
</feature>
<gene>
    <name evidence="3" type="ORF">JYZ213_LOCUS884</name>
    <name evidence="4" type="ORF">OXD698_LOCUS20090</name>
</gene>
<dbReference type="Pfam" id="PF00190">
    <property type="entry name" value="Cupin_1"/>
    <property type="match status" value="1"/>
</dbReference>
<dbReference type="SMART" id="SM00835">
    <property type="entry name" value="Cupin_1"/>
    <property type="match status" value="1"/>
</dbReference>
<name>A0A819DLF2_9BILA</name>
<feature type="domain" description="Cupin type-1" evidence="2">
    <location>
        <begin position="51"/>
        <end position="198"/>
    </location>
</feature>
<dbReference type="SUPFAM" id="SSF51182">
    <property type="entry name" value="RmlC-like cupins"/>
    <property type="match status" value="1"/>
</dbReference>
<accession>A0A819DLF2</accession>
<comment type="caution">
    <text evidence="4">The sequence shown here is derived from an EMBL/GenBank/DDBJ whole genome shotgun (WGS) entry which is preliminary data.</text>
</comment>
<evidence type="ECO:0000256" key="1">
    <source>
        <dbReference type="SAM" id="SignalP"/>
    </source>
</evidence>
<sequence length="220" mass="24692">MNLIILLAVVLVNIGTGAAIEEKTLAELQGATFLQRDAYFKPQDYLFDYSPEAKDRSVRITEKYGSATFMQLPQNPSLSGIALGSSRFDMYPCAILQPHTHRVDGQIYVLEGHFRAGFIVQTFGKVVENKLYPGMGMVFPRGSLMYLENLSSKKNASFLATYNSNDFGVDLMIPLLFNTVPSHITRYAMGGLTQKEYEKIKNNIPANQIYTVNRECLNQN</sequence>
<organism evidence="4 5">
    <name type="scientific">Adineta steineri</name>
    <dbReference type="NCBI Taxonomy" id="433720"/>
    <lineage>
        <taxon>Eukaryota</taxon>
        <taxon>Metazoa</taxon>
        <taxon>Spiralia</taxon>
        <taxon>Gnathifera</taxon>
        <taxon>Rotifera</taxon>
        <taxon>Eurotatoria</taxon>
        <taxon>Bdelloidea</taxon>
        <taxon>Adinetida</taxon>
        <taxon>Adinetidae</taxon>
        <taxon>Adineta</taxon>
    </lineage>
</organism>
<evidence type="ECO:0000313" key="4">
    <source>
        <dbReference type="EMBL" id="CAF3831534.1"/>
    </source>
</evidence>
<dbReference type="AlphaFoldDB" id="A0A819DLF2"/>
<dbReference type="Proteomes" id="UP000663844">
    <property type="component" value="Unassembled WGS sequence"/>
</dbReference>
<reference evidence="4" key="1">
    <citation type="submission" date="2021-02" db="EMBL/GenBank/DDBJ databases">
        <authorList>
            <person name="Nowell W R."/>
        </authorList>
    </citation>
    <scope>NUCLEOTIDE SEQUENCE</scope>
</reference>
<dbReference type="EMBL" id="CAJOAZ010001576">
    <property type="protein sequence ID" value="CAF3831534.1"/>
    <property type="molecule type" value="Genomic_DNA"/>
</dbReference>
<feature type="chain" id="PRO_5035617944" description="Cupin type-1 domain-containing protein" evidence="1">
    <location>
        <begin position="20"/>
        <end position="220"/>
    </location>
</feature>
<dbReference type="PANTHER" id="PTHR31238">
    <property type="entry name" value="GERMIN-LIKE PROTEIN SUBFAMILY 3 MEMBER 3"/>
    <property type="match status" value="1"/>
</dbReference>
<evidence type="ECO:0000259" key="2">
    <source>
        <dbReference type="SMART" id="SM00835"/>
    </source>
</evidence>
<keyword evidence="1" id="KW-0732">Signal</keyword>
<evidence type="ECO:0000313" key="5">
    <source>
        <dbReference type="Proteomes" id="UP000663844"/>
    </source>
</evidence>